<dbReference type="Proteomes" id="UP000601099">
    <property type="component" value="Unassembled WGS sequence"/>
</dbReference>
<evidence type="ECO:0000259" key="7">
    <source>
        <dbReference type="PROSITE" id="PS51462"/>
    </source>
</evidence>
<keyword evidence="9" id="KW-1185">Reference proteome</keyword>
<dbReference type="EMBL" id="JADWYK010000002">
    <property type="protein sequence ID" value="MBG8552648.1"/>
    <property type="molecule type" value="Genomic_DNA"/>
</dbReference>
<evidence type="ECO:0000313" key="8">
    <source>
        <dbReference type="EMBL" id="MBG8552648.1"/>
    </source>
</evidence>
<dbReference type="PROSITE" id="PS51462">
    <property type="entry name" value="NUDIX"/>
    <property type="match status" value="1"/>
</dbReference>
<keyword evidence="3" id="KW-0479">Metal-binding</keyword>
<organism evidence="8 9">
    <name type="scientific">Hymenobacter guriensis</name>
    <dbReference type="NCBI Taxonomy" id="2793065"/>
    <lineage>
        <taxon>Bacteria</taxon>
        <taxon>Pseudomonadati</taxon>
        <taxon>Bacteroidota</taxon>
        <taxon>Cytophagia</taxon>
        <taxon>Cytophagales</taxon>
        <taxon>Hymenobacteraceae</taxon>
        <taxon>Hymenobacter</taxon>
    </lineage>
</organism>
<comment type="cofactor">
    <cofactor evidence="1">
        <name>Mn(2+)</name>
        <dbReference type="ChEBI" id="CHEBI:29035"/>
    </cofactor>
</comment>
<protein>
    <submittedName>
        <fullName evidence="8">CoA pyrophosphatase</fullName>
    </submittedName>
</protein>
<name>A0ABS0KXT1_9BACT</name>
<dbReference type="PANTHER" id="PTHR12992">
    <property type="entry name" value="NUDIX HYDROLASE"/>
    <property type="match status" value="1"/>
</dbReference>
<evidence type="ECO:0000256" key="3">
    <source>
        <dbReference type="ARBA" id="ARBA00022723"/>
    </source>
</evidence>
<dbReference type="InterPro" id="IPR045121">
    <property type="entry name" value="CoAse"/>
</dbReference>
<proteinExistence type="predicted"/>
<keyword evidence="4" id="KW-0378">Hydrolase</keyword>
<sequence>MSAPRSLDDIPMPANLRDSAVLVPIFRDAAGELHVVMVRRAAFGVHGGQLAFPGGKPEPADTDLQATALREAQEEVSLSPANVEVLAQLPTVDVPSGFRITPYLGHIRRPEAWQWQAAEIDEVLEIPLRHLADVATHTEEIWQLPGWPDARRVPFYRVGNNYPLWGASYRILQPLLPRLLAGEWAF</sequence>
<comment type="caution">
    <text evidence="8">The sequence shown here is derived from an EMBL/GenBank/DDBJ whole genome shotgun (WGS) entry which is preliminary data.</text>
</comment>
<keyword evidence="6" id="KW-0464">Manganese</keyword>
<gene>
    <name evidence="8" type="ORF">I5L79_03770</name>
</gene>
<dbReference type="InterPro" id="IPR015797">
    <property type="entry name" value="NUDIX_hydrolase-like_dom_sf"/>
</dbReference>
<keyword evidence="5" id="KW-0460">Magnesium</keyword>
<evidence type="ECO:0000256" key="2">
    <source>
        <dbReference type="ARBA" id="ARBA00001946"/>
    </source>
</evidence>
<reference evidence="8 9" key="1">
    <citation type="submission" date="2020-11" db="EMBL/GenBank/DDBJ databases">
        <title>Hymenobacter sp.</title>
        <authorList>
            <person name="Kim M.K."/>
        </authorList>
    </citation>
    <scope>NUCLEOTIDE SEQUENCE [LARGE SCALE GENOMIC DNA]</scope>
    <source>
        <strain evidence="8 9">BT594</strain>
    </source>
</reference>
<evidence type="ECO:0000256" key="6">
    <source>
        <dbReference type="ARBA" id="ARBA00023211"/>
    </source>
</evidence>
<evidence type="ECO:0000256" key="4">
    <source>
        <dbReference type="ARBA" id="ARBA00022801"/>
    </source>
</evidence>
<dbReference type="PANTHER" id="PTHR12992:SF11">
    <property type="entry name" value="MITOCHONDRIAL COENZYME A DIPHOSPHATASE NUDT8"/>
    <property type="match status" value="1"/>
</dbReference>
<evidence type="ECO:0000313" key="9">
    <source>
        <dbReference type="Proteomes" id="UP000601099"/>
    </source>
</evidence>
<dbReference type="CDD" id="cd03426">
    <property type="entry name" value="NUDIX_CoAse_Nudt7"/>
    <property type="match status" value="1"/>
</dbReference>
<comment type="cofactor">
    <cofactor evidence="2">
        <name>Mg(2+)</name>
        <dbReference type="ChEBI" id="CHEBI:18420"/>
    </cofactor>
</comment>
<feature type="domain" description="Nudix hydrolase" evidence="7">
    <location>
        <begin position="16"/>
        <end position="149"/>
    </location>
</feature>
<dbReference type="RefSeq" id="WP_196953701.1">
    <property type="nucleotide sequence ID" value="NZ_JADWYK010000002.1"/>
</dbReference>
<dbReference type="Gene3D" id="3.90.79.10">
    <property type="entry name" value="Nucleoside Triphosphate Pyrophosphohydrolase"/>
    <property type="match status" value="1"/>
</dbReference>
<dbReference type="InterPro" id="IPR000086">
    <property type="entry name" value="NUDIX_hydrolase_dom"/>
</dbReference>
<evidence type="ECO:0000256" key="1">
    <source>
        <dbReference type="ARBA" id="ARBA00001936"/>
    </source>
</evidence>
<dbReference type="SUPFAM" id="SSF55811">
    <property type="entry name" value="Nudix"/>
    <property type="match status" value="1"/>
</dbReference>
<dbReference type="Pfam" id="PF00293">
    <property type="entry name" value="NUDIX"/>
    <property type="match status" value="1"/>
</dbReference>
<evidence type="ECO:0000256" key="5">
    <source>
        <dbReference type="ARBA" id="ARBA00022842"/>
    </source>
</evidence>
<accession>A0ABS0KXT1</accession>